<evidence type="ECO:0000259" key="1">
    <source>
        <dbReference type="Pfam" id="PF17921"/>
    </source>
</evidence>
<reference evidence="2" key="1">
    <citation type="submission" date="2023-08" db="EMBL/GenBank/DDBJ databases">
        <title>A de novo genome assembly of Solanum verrucosum Schlechtendal, a Mexican diploid species geographically isolated from the other diploid A-genome species in potato relatives.</title>
        <authorList>
            <person name="Hosaka K."/>
        </authorList>
    </citation>
    <scope>NUCLEOTIDE SEQUENCE</scope>
    <source>
        <tissue evidence="2">Young leaves</tissue>
    </source>
</reference>
<evidence type="ECO:0000313" key="3">
    <source>
        <dbReference type="Proteomes" id="UP001234989"/>
    </source>
</evidence>
<dbReference type="PANTHER" id="PTHR47266">
    <property type="entry name" value="ENDONUCLEASE-RELATED"/>
    <property type="match status" value="1"/>
</dbReference>
<dbReference type="InterPro" id="IPR052160">
    <property type="entry name" value="Gypsy_RT_Integrase-like"/>
</dbReference>
<dbReference type="EMBL" id="CP133614">
    <property type="protein sequence ID" value="WMV19086.1"/>
    <property type="molecule type" value="Genomic_DNA"/>
</dbReference>
<dbReference type="Gene3D" id="1.10.340.70">
    <property type="match status" value="1"/>
</dbReference>
<dbReference type="Proteomes" id="UP001234989">
    <property type="component" value="Chromosome 3"/>
</dbReference>
<name>A0AAF0TH14_SOLVR</name>
<dbReference type="Pfam" id="PF17921">
    <property type="entry name" value="Integrase_H2C2"/>
    <property type="match status" value="1"/>
</dbReference>
<evidence type="ECO:0000313" key="2">
    <source>
        <dbReference type="EMBL" id="WMV19086.1"/>
    </source>
</evidence>
<accession>A0AAF0TH14</accession>
<keyword evidence="3" id="KW-1185">Reference proteome</keyword>
<proteinExistence type="predicted"/>
<sequence length="105" mass="12456">MHRILTEPHNSKYSIHPGNIKMYRDLQKVFLWNGMKRDIADFVVKCSNCQQAMVEHHKLGGMTQEINILPWKWEVINMDFIMGLPHTRILHDYKSSGELRQTLHQ</sequence>
<dbReference type="InterPro" id="IPR041588">
    <property type="entry name" value="Integrase_H2C2"/>
</dbReference>
<protein>
    <recommendedName>
        <fullName evidence="1">Integrase zinc-binding domain-containing protein</fullName>
    </recommendedName>
</protein>
<feature type="domain" description="Integrase zinc-binding" evidence="1">
    <location>
        <begin position="2"/>
        <end position="52"/>
    </location>
</feature>
<gene>
    <name evidence="2" type="ORF">MTR67_012471</name>
</gene>
<dbReference type="AlphaFoldDB" id="A0AAF0TH14"/>
<organism evidence="2 3">
    <name type="scientific">Solanum verrucosum</name>
    <dbReference type="NCBI Taxonomy" id="315347"/>
    <lineage>
        <taxon>Eukaryota</taxon>
        <taxon>Viridiplantae</taxon>
        <taxon>Streptophyta</taxon>
        <taxon>Embryophyta</taxon>
        <taxon>Tracheophyta</taxon>
        <taxon>Spermatophyta</taxon>
        <taxon>Magnoliopsida</taxon>
        <taxon>eudicotyledons</taxon>
        <taxon>Gunneridae</taxon>
        <taxon>Pentapetalae</taxon>
        <taxon>asterids</taxon>
        <taxon>lamiids</taxon>
        <taxon>Solanales</taxon>
        <taxon>Solanaceae</taxon>
        <taxon>Solanoideae</taxon>
        <taxon>Solaneae</taxon>
        <taxon>Solanum</taxon>
    </lineage>
</organism>